<dbReference type="GO" id="GO:0005884">
    <property type="term" value="C:actin filament"/>
    <property type="evidence" value="ECO:0007669"/>
    <property type="project" value="TreeGrafter"/>
</dbReference>
<dbReference type="InterPro" id="IPR051412">
    <property type="entry name" value="Formin_Homology_Diaphanous_sf"/>
</dbReference>
<dbReference type="PANTHER" id="PTHR45691:SF1">
    <property type="entry name" value="FH2 DOMAIN-CONTAINING PROTEIN 1-RELATED"/>
    <property type="match status" value="1"/>
</dbReference>
<dbReference type="EMBL" id="GEBQ01030997">
    <property type="protein sequence ID" value="JAT08980.1"/>
    <property type="molecule type" value="Transcribed_RNA"/>
</dbReference>
<evidence type="ECO:0000313" key="3">
    <source>
        <dbReference type="EMBL" id="JAT08980.1"/>
    </source>
</evidence>
<feature type="region of interest" description="Disordered" evidence="2">
    <location>
        <begin position="528"/>
        <end position="552"/>
    </location>
</feature>
<organism evidence="3">
    <name type="scientific">Graphocephala atropunctata</name>
    <dbReference type="NCBI Taxonomy" id="36148"/>
    <lineage>
        <taxon>Eukaryota</taxon>
        <taxon>Metazoa</taxon>
        <taxon>Ecdysozoa</taxon>
        <taxon>Arthropoda</taxon>
        <taxon>Hexapoda</taxon>
        <taxon>Insecta</taxon>
        <taxon>Pterygota</taxon>
        <taxon>Neoptera</taxon>
        <taxon>Paraneoptera</taxon>
        <taxon>Hemiptera</taxon>
        <taxon>Auchenorrhyncha</taxon>
        <taxon>Membracoidea</taxon>
        <taxon>Cicadellidae</taxon>
        <taxon>Cicadellinae</taxon>
        <taxon>Cicadellini</taxon>
        <taxon>Graphocephala</taxon>
    </lineage>
</organism>
<proteinExistence type="predicted"/>
<dbReference type="GO" id="GO:0030041">
    <property type="term" value="P:actin filament polymerization"/>
    <property type="evidence" value="ECO:0007669"/>
    <property type="project" value="TreeGrafter"/>
</dbReference>
<dbReference type="AlphaFoldDB" id="A0A1B6KC04"/>
<keyword evidence="1" id="KW-0175">Coiled coil</keyword>
<protein>
    <submittedName>
        <fullName evidence="3">Uncharacterized protein</fullName>
    </submittedName>
</protein>
<sequence>MLESDVSSVESKEKEIEPKNENYQDLHKKLLELSNDRMVLIKENYRYSKEVADQQVLISQLKREYEVRLASLRLEYKFKKEAYKNLNEKLKSELLRKENEFKEKEKKLVCKFEEMENDLTSLSEDRKLLKEKNNNLGKALEDKEELVSSSLITIEDLKKNIATEAENCCLLKSKLQKSLESHLNTIKHYWEKQINNLRKRCMEKLSESQQWIAVIPEEMVESLQAWKELDQSLLQWKEISRILSQLESDFKLQYSVWKTSVAEGDEDVVFSVEALPSLPCEPITVQTARIHKEVSNTQLKAIVELTQTVLNQQFLIQHFREASNKSHQLMNCHEKVVVVQAGDCAQDFLPQTLSELLALSPIPTVPPAKSCPVEVRKDLIHGEQYVANLQEPKREGINKTKLSVSSCPIAENSSNRCALTQRYNNDTHRQEHDAQGQNDTYKDTETSLDNVSGQGNVLFSSNSLCIEPLAQLDFKSSGINQANYISNPWKRVEADLGHPSYSIVPPPGFSAAAVVPARKPLRTRIVKALPPPPPPPPLPLLPTPPPPPPTPLLLPPTPPHSVAHNLLRRANLL</sequence>
<evidence type="ECO:0000256" key="2">
    <source>
        <dbReference type="SAM" id="MobiDB-lite"/>
    </source>
</evidence>
<dbReference type="PANTHER" id="PTHR45691">
    <property type="entry name" value="PROTEIN DIAPHANOUS"/>
    <property type="match status" value="1"/>
</dbReference>
<accession>A0A1B6KC04</accession>
<evidence type="ECO:0000256" key="1">
    <source>
        <dbReference type="SAM" id="Coils"/>
    </source>
</evidence>
<name>A0A1B6KC04_9HEMI</name>
<feature type="coiled-coil region" evidence="1">
    <location>
        <begin position="62"/>
        <end position="149"/>
    </location>
</feature>
<gene>
    <name evidence="3" type="ORF">g.16691</name>
</gene>
<reference evidence="3" key="1">
    <citation type="submission" date="2015-11" db="EMBL/GenBank/DDBJ databases">
        <title>De novo transcriptome assembly of four potential Pierce s Disease insect vectors from Arizona vineyards.</title>
        <authorList>
            <person name="Tassone E.E."/>
        </authorList>
    </citation>
    <scope>NUCLEOTIDE SEQUENCE</scope>
</reference>
<feature type="compositionally biased region" description="Pro residues" evidence="2">
    <location>
        <begin position="529"/>
        <end position="552"/>
    </location>
</feature>